<protein>
    <submittedName>
        <fullName evidence="2">FAD-dependent oxidoreductase</fullName>
    </submittedName>
</protein>
<name>A0A7K3M197_9ACTN</name>
<gene>
    <name evidence="2" type="ORF">F7O44_07000</name>
</gene>
<dbReference type="RefSeq" id="WP_162449522.1">
    <property type="nucleotide sequence ID" value="NZ_WLZY01000002.1"/>
</dbReference>
<keyword evidence="3" id="KW-1185">Reference proteome</keyword>
<reference evidence="2 3" key="1">
    <citation type="submission" date="2019-11" db="EMBL/GenBank/DDBJ databases">
        <authorList>
            <person name="Li X.-J."/>
            <person name="Feng X.-M."/>
        </authorList>
    </citation>
    <scope>NUCLEOTIDE SEQUENCE [LARGE SCALE GENOMIC DNA]</scope>
    <source>
        <strain evidence="2 3">XMNu-373</strain>
    </source>
</reference>
<dbReference type="InterPro" id="IPR002938">
    <property type="entry name" value="FAD-bd"/>
</dbReference>
<dbReference type="PRINTS" id="PR00420">
    <property type="entry name" value="RNGMNOXGNASE"/>
</dbReference>
<dbReference type="Pfam" id="PF01494">
    <property type="entry name" value="FAD_binding_3"/>
    <property type="match status" value="1"/>
</dbReference>
<accession>A0A7K3M197</accession>
<dbReference type="Gene3D" id="3.30.9.10">
    <property type="entry name" value="D-Amino Acid Oxidase, subunit A, domain 2"/>
    <property type="match status" value="1"/>
</dbReference>
<sequence>MTTRILISGASVAGPAAAYWLNRYGFATTVVERASTLRGGGYAVDFRGPTHLTVLERMGILDELNGLDTGGSPMSFIDESGRESFNLPAEFAGGDLEVLRADLSAVLHEHTKHRTEYIFGDSIASLEDSGDDVRVTFENGAPRTFDLVIGADGLRSNVRRLTFGSRPDVVSFLGYYVAGWDVPNDIGVGTTALMCNVPGKLASVAADHRTPSRASTLFAFAAQQLEDHRLGTEAQKQVLRTTFADMGWHVPALLDGLDTTPELYFDSISRVDIETWSRGRVALLGDAAHGATLGGMGTGSAIVGAYILAGELADAGGDHHRAFVQYEEKFRRYATRCQDGGRRAGQFLAPSSPFRLRMRNRLMRTGFVKNMLLKASASRTDGITLDDYPARHPKPVDAS</sequence>
<dbReference type="InterPro" id="IPR036188">
    <property type="entry name" value="FAD/NAD-bd_sf"/>
</dbReference>
<dbReference type="EMBL" id="WLZY01000002">
    <property type="protein sequence ID" value="NDL56817.1"/>
    <property type="molecule type" value="Genomic_DNA"/>
</dbReference>
<proteinExistence type="predicted"/>
<dbReference type="SUPFAM" id="SSF51905">
    <property type="entry name" value="FAD/NAD(P)-binding domain"/>
    <property type="match status" value="1"/>
</dbReference>
<dbReference type="AlphaFoldDB" id="A0A7K3M197"/>
<dbReference type="PANTHER" id="PTHR46865">
    <property type="entry name" value="OXIDOREDUCTASE-RELATED"/>
    <property type="match status" value="1"/>
</dbReference>
<comment type="caution">
    <text evidence="2">The sequence shown here is derived from an EMBL/GenBank/DDBJ whole genome shotgun (WGS) entry which is preliminary data.</text>
</comment>
<dbReference type="Proteomes" id="UP000460435">
    <property type="component" value="Unassembled WGS sequence"/>
</dbReference>
<dbReference type="Gene3D" id="3.50.50.60">
    <property type="entry name" value="FAD/NAD(P)-binding domain"/>
    <property type="match status" value="1"/>
</dbReference>
<dbReference type="InterPro" id="IPR051704">
    <property type="entry name" value="FAD_aromatic-hydroxylase"/>
</dbReference>
<evidence type="ECO:0000259" key="1">
    <source>
        <dbReference type="Pfam" id="PF01494"/>
    </source>
</evidence>
<organism evidence="2 3">
    <name type="scientific">Phytoactinopolyspora mesophila</name>
    <dbReference type="NCBI Taxonomy" id="2650750"/>
    <lineage>
        <taxon>Bacteria</taxon>
        <taxon>Bacillati</taxon>
        <taxon>Actinomycetota</taxon>
        <taxon>Actinomycetes</taxon>
        <taxon>Jiangellales</taxon>
        <taxon>Jiangellaceae</taxon>
        <taxon>Phytoactinopolyspora</taxon>
    </lineage>
</organism>
<feature type="domain" description="FAD-binding" evidence="1">
    <location>
        <begin position="3"/>
        <end position="316"/>
    </location>
</feature>
<evidence type="ECO:0000313" key="2">
    <source>
        <dbReference type="EMBL" id="NDL56817.1"/>
    </source>
</evidence>
<dbReference type="PANTHER" id="PTHR46865:SF2">
    <property type="entry name" value="MONOOXYGENASE"/>
    <property type="match status" value="1"/>
</dbReference>
<evidence type="ECO:0000313" key="3">
    <source>
        <dbReference type="Proteomes" id="UP000460435"/>
    </source>
</evidence>
<dbReference type="GO" id="GO:0071949">
    <property type="term" value="F:FAD binding"/>
    <property type="evidence" value="ECO:0007669"/>
    <property type="project" value="InterPro"/>
</dbReference>